<evidence type="ECO:0000313" key="2">
    <source>
        <dbReference type="EMBL" id="MPW25834.1"/>
    </source>
</evidence>
<name>A0A6A7K8T2_9FIRM</name>
<sequence length="103" mass="11515">MLSMEKDKFLKFLGLCKKSGKLISGDYSVEKSIFNNRTKLLIIAEDSSADKVQKYTQLSSSYNIELITCLSKEELGCAIGRNVCAIIGITDINQKNKLLSLYQ</sequence>
<keyword evidence="2" id="KW-0689">Ribosomal protein</keyword>
<dbReference type="InterPro" id="IPR029064">
    <property type="entry name" value="Ribosomal_eL30-like_sf"/>
</dbReference>
<keyword evidence="2" id="KW-0687">Ribonucleoprotein</keyword>
<keyword evidence="3" id="KW-1185">Reference proteome</keyword>
<accession>A0A6A7K8T2</accession>
<feature type="domain" description="Ribosomal protein eL8/eL30/eS12/Gadd45" evidence="1">
    <location>
        <begin position="10"/>
        <end position="97"/>
    </location>
</feature>
<evidence type="ECO:0000313" key="3">
    <source>
        <dbReference type="Proteomes" id="UP000440004"/>
    </source>
</evidence>
<reference evidence="2 3" key="1">
    <citation type="submission" date="2019-10" db="EMBL/GenBank/DDBJ databases">
        <title>Alkalibaculum tamaniensis sp.nov., a new alkaliphilic acetogen, isolated on methoxylated aromatics from a mud volcano.</title>
        <authorList>
            <person name="Khomyakova M.A."/>
            <person name="Merkel A.Y."/>
            <person name="Bonch-Osmolovskaya E.A."/>
            <person name="Slobodkin A.I."/>
        </authorList>
    </citation>
    <scope>NUCLEOTIDE SEQUENCE [LARGE SCALE GENOMIC DNA]</scope>
    <source>
        <strain evidence="2 3">M08DMB</strain>
    </source>
</reference>
<evidence type="ECO:0000259" key="1">
    <source>
        <dbReference type="Pfam" id="PF01248"/>
    </source>
</evidence>
<dbReference type="Gene3D" id="3.30.1330.30">
    <property type="match status" value="1"/>
</dbReference>
<dbReference type="AlphaFoldDB" id="A0A6A7K8T2"/>
<dbReference type="GO" id="GO:0005840">
    <property type="term" value="C:ribosome"/>
    <property type="evidence" value="ECO:0007669"/>
    <property type="project" value="UniProtKB-KW"/>
</dbReference>
<dbReference type="Pfam" id="PF01248">
    <property type="entry name" value="Ribosomal_L7Ae"/>
    <property type="match status" value="1"/>
</dbReference>
<dbReference type="NCBIfam" id="NF004078">
    <property type="entry name" value="PRK05583.1"/>
    <property type="match status" value="1"/>
</dbReference>
<proteinExistence type="predicted"/>
<organism evidence="2 3">
    <name type="scientific">Alkalibaculum sporogenes</name>
    <dbReference type="NCBI Taxonomy" id="2655001"/>
    <lineage>
        <taxon>Bacteria</taxon>
        <taxon>Bacillati</taxon>
        <taxon>Bacillota</taxon>
        <taxon>Clostridia</taxon>
        <taxon>Eubacteriales</taxon>
        <taxon>Eubacteriaceae</taxon>
        <taxon>Alkalibaculum</taxon>
    </lineage>
</organism>
<comment type="caution">
    <text evidence="2">The sequence shown here is derived from an EMBL/GenBank/DDBJ whole genome shotgun (WGS) entry which is preliminary data.</text>
</comment>
<dbReference type="EMBL" id="WHNX01000011">
    <property type="protein sequence ID" value="MPW25834.1"/>
    <property type="molecule type" value="Genomic_DNA"/>
</dbReference>
<dbReference type="SUPFAM" id="SSF55315">
    <property type="entry name" value="L30e-like"/>
    <property type="match status" value="1"/>
</dbReference>
<gene>
    <name evidence="2" type="ORF">GC105_08530</name>
</gene>
<dbReference type="Proteomes" id="UP000440004">
    <property type="component" value="Unassembled WGS sequence"/>
</dbReference>
<dbReference type="InterPro" id="IPR004038">
    <property type="entry name" value="Ribosomal_eL8/eL30/eS12/Gad45"/>
</dbReference>
<protein>
    <submittedName>
        <fullName evidence="2">50S ribosomal protein L7ae-like protein</fullName>
    </submittedName>
</protein>